<evidence type="ECO:0000313" key="2">
    <source>
        <dbReference type="Proteomes" id="UP000789920"/>
    </source>
</evidence>
<keyword evidence="2" id="KW-1185">Reference proteome</keyword>
<organism evidence="1 2">
    <name type="scientific">Racocetra persica</name>
    <dbReference type="NCBI Taxonomy" id="160502"/>
    <lineage>
        <taxon>Eukaryota</taxon>
        <taxon>Fungi</taxon>
        <taxon>Fungi incertae sedis</taxon>
        <taxon>Mucoromycota</taxon>
        <taxon>Glomeromycotina</taxon>
        <taxon>Glomeromycetes</taxon>
        <taxon>Diversisporales</taxon>
        <taxon>Gigasporaceae</taxon>
        <taxon>Racocetra</taxon>
    </lineage>
</organism>
<comment type="caution">
    <text evidence="1">The sequence shown here is derived from an EMBL/GenBank/DDBJ whole genome shotgun (WGS) entry which is preliminary data.</text>
</comment>
<reference evidence="1" key="1">
    <citation type="submission" date="2021-06" db="EMBL/GenBank/DDBJ databases">
        <authorList>
            <person name="Kallberg Y."/>
            <person name="Tangrot J."/>
            <person name="Rosling A."/>
        </authorList>
    </citation>
    <scope>NUCLEOTIDE SEQUENCE</scope>
    <source>
        <strain evidence="1">MA461A</strain>
    </source>
</reference>
<gene>
    <name evidence="1" type="ORF">RPERSI_LOCUS9007</name>
</gene>
<dbReference type="EMBL" id="CAJVQC010016678">
    <property type="protein sequence ID" value="CAG8678673.1"/>
    <property type="molecule type" value="Genomic_DNA"/>
</dbReference>
<accession>A0ACA9NZ00</accession>
<protein>
    <submittedName>
        <fullName evidence="1">34774_t:CDS:1</fullName>
    </submittedName>
</protein>
<proteinExistence type="predicted"/>
<feature type="non-terminal residue" evidence="1">
    <location>
        <position position="46"/>
    </location>
</feature>
<dbReference type="Proteomes" id="UP000789920">
    <property type="component" value="Unassembled WGS sequence"/>
</dbReference>
<evidence type="ECO:0000313" key="1">
    <source>
        <dbReference type="EMBL" id="CAG8678673.1"/>
    </source>
</evidence>
<sequence length="46" mass="5474">TNQDDDYNHISDEHADIYDLNLDSSEEPFKSLEVQEKNEENENIEF</sequence>
<feature type="non-terminal residue" evidence="1">
    <location>
        <position position="1"/>
    </location>
</feature>
<name>A0ACA9NZ00_9GLOM</name>